<evidence type="ECO:0000313" key="1">
    <source>
        <dbReference type="EMBL" id="OLP82124.1"/>
    </source>
</evidence>
<name>A0A1Q9CGR8_SYMMI</name>
<dbReference type="AlphaFoldDB" id="A0A1Q9CGR8"/>
<organism evidence="1 2">
    <name type="scientific">Symbiodinium microadriaticum</name>
    <name type="common">Dinoflagellate</name>
    <name type="synonym">Zooxanthella microadriatica</name>
    <dbReference type="NCBI Taxonomy" id="2951"/>
    <lineage>
        <taxon>Eukaryota</taxon>
        <taxon>Sar</taxon>
        <taxon>Alveolata</taxon>
        <taxon>Dinophyceae</taxon>
        <taxon>Suessiales</taxon>
        <taxon>Symbiodiniaceae</taxon>
        <taxon>Symbiodinium</taxon>
    </lineage>
</organism>
<gene>
    <name evidence="1" type="ORF">AK812_SmicGene37239</name>
</gene>
<reference evidence="1 2" key="1">
    <citation type="submission" date="2016-02" db="EMBL/GenBank/DDBJ databases">
        <title>Genome analysis of coral dinoflagellate symbionts highlights evolutionary adaptations to a symbiotic lifestyle.</title>
        <authorList>
            <person name="Aranda M."/>
            <person name="Li Y."/>
            <person name="Liew Y.J."/>
            <person name="Baumgarten S."/>
            <person name="Simakov O."/>
            <person name="Wilson M."/>
            <person name="Piel J."/>
            <person name="Ashoor H."/>
            <person name="Bougouffa S."/>
            <person name="Bajic V.B."/>
            <person name="Ryu T."/>
            <person name="Ravasi T."/>
            <person name="Bayer T."/>
            <person name="Micklem G."/>
            <person name="Kim H."/>
            <person name="Bhak J."/>
            <person name="Lajeunesse T.C."/>
            <person name="Voolstra C.R."/>
        </authorList>
    </citation>
    <scope>NUCLEOTIDE SEQUENCE [LARGE SCALE GENOMIC DNA]</scope>
    <source>
        <strain evidence="1 2">CCMP2467</strain>
    </source>
</reference>
<dbReference type="Proteomes" id="UP000186817">
    <property type="component" value="Unassembled WGS sequence"/>
</dbReference>
<protein>
    <submittedName>
        <fullName evidence="1">Uncharacterized protein</fullName>
    </submittedName>
</protein>
<proteinExistence type="predicted"/>
<evidence type="ECO:0000313" key="2">
    <source>
        <dbReference type="Proteomes" id="UP000186817"/>
    </source>
</evidence>
<dbReference type="EMBL" id="LSRX01001222">
    <property type="protein sequence ID" value="OLP82124.1"/>
    <property type="molecule type" value="Genomic_DNA"/>
</dbReference>
<sequence length="760" mass="85683">MVKHARLTKEEYLTKLEATVGELCLLDALNTYSPDEWDAFGAKARAAAYKKDKREKAKAARKARKRAAVGKKMVNKVLDAMIFPKVVQCDTIDLEMGGSCTNALMVGNGERIRMARVHGLIYEKEDDPARSSSVGEYTLFFTFHHLSSTATAIGGITTLGDEYQIVTWVKNGERPFQDEEGTVLFKTRKGLHFQFVPDPNLDQWINSEVKHDKLTGKHVKHTGEMLNKDSVPDWGDDTFDTEENPEGYVSLAYKVTAKMAANSTDENGQQLYSFKSDVFCFSYTVEDRAGIPDHLVKLNCYVERAVFQYHPVRVQLRLAASVVDVVRRLPMVVPLCAPCRLNGMQWLPRLHALFMGGDATRMPEGVEVPASLLEQFPEKVKDSSVLQVPGPRASVASEIAAGINMMIPSTEPSHSRSKLSRVFDEILYDPLDGGTIRQINREEARRMIRTTTLQYRMSAIRKWHFGTSWTTYYEYQSFARSDLARQLWEAEKARRGALRDRSPTGRGRGSSPRLVTYLARLQTVGIPDCTTVVIFKLADTFPLQRRNSLFFAPPHRETPTEVLRDDDIRHAMEAATAAASANDARTVAEAEMEVDTENLVYEDEPEGEHEDPDENASIDEVAERRPILVNEDLLLIDSDLVQAQVALQVPYFSSTLNSFSVDSNITAATFMAYVVIYSMHKIWSTTVRWCDMKYSQMQKRFDQYKRYDAVGTWGPNLSRVDPPTKISRDVEDEEVIAFEVPFEPTADKADSRCSPNGIPS</sequence>
<dbReference type="OrthoDB" id="424858at2759"/>
<comment type="caution">
    <text evidence="1">The sequence shown here is derived from an EMBL/GenBank/DDBJ whole genome shotgun (WGS) entry which is preliminary data.</text>
</comment>
<keyword evidence="2" id="KW-1185">Reference proteome</keyword>
<accession>A0A1Q9CGR8</accession>